<keyword evidence="7" id="KW-0378">Hydrolase</keyword>
<dbReference type="InterPro" id="IPR050953">
    <property type="entry name" value="N4_N6_ade-DNA_methylase"/>
</dbReference>
<dbReference type="GO" id="GO:0003676">
    <property type="term" value="F:nucleic acid binding"/>
    <property type="evidence" value="ECO:0007669"/>
    <property type="project" value="InterPro"/>
</dbReference>
<evidence type="ECO:0000256" key="5">
    <source>
        <dbReference type="ARBA" id="ARBA00047942"/>
    </source>
</evidence>
<dbReference type="eggNOG" id="COG0827">
    <property type="taxonomic scope" value="Bacteria"/>
</dbReference>
<keyword evidence="4" id="KW-0949">S-adenosyl-L-methionine</keyword>
<comment type="caution">
    <text evidence="7">The sequence shown here is derived from an EMBL/GenBank/DDBJ whole genome shotgun (WGS) entry which is preliminary data.</text>
</comment>
<sequence>MSYTVTKNKAKALEQLTSLITSFEKQYSHLKKNKYSEAQLRIDFLNAFLKTFGWDVNNEEAKNQFIRDVIQEESINIEEDDTITKKNPDYTLRILGNRKLFVEAKKVSIDIEYSKAAAFQTRRYGWNANLGISILTNFEKLIVYDCRYKPNIDDGPQSARYRIFHFKNYLEQFEELYQLLSYNSVSSGFLDEYFSFTEKDTTPFDEYFLLQIEKWREKLAINVLKNNKSLKEEEINFLIQRLINRIIFLRICEDREIEKYETLKKISNYEELKKLFIASDKKYNSGLFDFIEDNLSLGIIVDPELLIEIFNELYYPASPYDFSVIEPNILNQIYEKYLGSRIALVSEKSIRIVKEPEVIASNGVIPTPKFIVDQIIRETLEPLLERSTLQRINNLKIVDICCGSGTFLISLFDYLIEKHINILLQSDVIDNDIAYQTYDKSWRLTLKAKQKILLQNIFGVDVNPYAIEVTRFSLLLKLLENEKATSIDYYLNTYKRKVLPNLNNNIKCGNSLIDDQYFEFDKAALENDELLYKLKPFNWSVEFPFLKEKKGFDAVIGNPPYVRIQNLVKYSFEEIQYYQSKQSPYSVASSNNFDKYYLFIERAIELTNENGVIGYIVPHKFFIVKGAKKLRALITSQCSLSKIVHFGVTQVFPGRSTYTAILVIDKRPKQKFSFKRITKLNVEHSFNSATIAEYNVADYSDQPWIFLSNEATELFKKIKSKLTVPLKQIAEISVGLQTSADRIYVIQPIEEKQYTIFFEKEGKKWEIEKAILLPCIYDLSFSLFDIPQPNALIIFPYTISNNRAEVFSEKLLKSNYPLCWKYLNHYKTDLEERSINGTREIKWYQYGRSQSLTKFHNNPKIIWPVLSKQSSYAYDNANLQFTGGGNGPYYSLISNSNYSIFYLLAILAHPAFEAMVKARASEFRGSYYSHGKQFIENLPIRNINFDSIEEVNLYNSICKNTKEIIKTKQTINKTYIANKKSILQRKFNYLYNEIISMINSLYGIKKEELEAIKDSNLFLAEIIEDEQNS</sequence>
<dbReference type="EC" id="2.1.1.72" evidence="1"/>
<keyword evidence="8" id="KW-1185">Reference proteome</keyword>
<dbReference type="GO" id="GO:0032259">
    <property type="term" value="P:methylation"/>
    <property type="evidence" value="ECO:0007669"/>
    <property type="project" value="UniProtKB-KW"/>
</dbReference>
<dbReference type="InterPro" id="IPR011639">
    <property type="entry name" value="MethylTrfase_TaqI-like_dom"/>
</dbReference>
<keyword evidence="3" id="KW-0808">Transferase</keyword>
<evidence type="ECO:0000256" key="3">
    <source>
        <dbReference type="ARBA" id="ARBA00022679"/>
    </source>
</evidence>
<dbReference type="PANTHER" id="PTHR33841:SF1">
    <property type="entry name" value="DNA METHYLTRANSFERASE A"/>
    <property type="match status" value="1"/>
</dbReference>
<gene>
    <name evidence="7" type="ORF">KSU1_C1135</name>
</gene>
<dbReference type="STRING" id="247490.KSU1_C1135"/>
<keyword evidence="7" id="KW-0255">Endonuclease</keyword>
<dbReference type="Gene3D" id="3.90.1570.30">
    <property type="match status" value="1"/>
</dbReference>
<dbReference type="GO" id="GO:0009007">
    <property type="term" value="F:site-specific DNA-methyltransferase (adenine-specific) activity"/>
    <property type="evidence" value="ECO:0007669"/>
    <property type="project" value="UniProtKB-EC"/>
</dbReference>
<dbReference type="AlphaFoldDB" id="I3ILY6"/>
<evidence type="ECO:0000313" key="7">
    <source>
        <dbReference type="EMBL" id="GAB62731.1"/>
    </source>
</evidence>
<evidence type="ECO:0000256" key="1">
    <source>
        <dbReference type="ARBA" id="ARBA00011900"/>
    </source>
</evidence>
<evidence type="ECO:0000259" key="6">
    <source>
        <dbReference type="Pfam" id="PF07669"/>
    </source>
</evidence>
<dbReference type="OrthoDB" id="249114at2"/>
<dbReference type="Proteomes" id="UP000002985">
    <property type="component" value="Unassembled WGS sequence"/>
</dbReference>
<dbReference type="GO" id="GO:0006304">
    <property type="term" value="P:DNA modification"/>
    <property type="evidence" value="ECO:0007669"/>
    <property type="project" value="InterPro"/>
</dbReference>
<proteinExistence type="predicted"/>
<evidence type="ECO:0000256" key="2">
    <source>
        <dbReference type="ARBA" id="ARBA00022603"/>
    </source>
</evidence>
<comment type="catalytic activity">
    <reaction evidence="5">
        <text>a 2'-deoxyadenosine in DNA + S-adenosyl-L-methionine = an N(6)-methyl-2'-deoxyadenosine in DNA + S-adenosyl-L-homocysteine + H(+)</text>
        <dbReference type="Rhea" id="RHEA:15197"/>
        <dbReference type="Rhea" id="RHEA-COMP:12418"/>
        <dbReference type="Rhea" id="RHEA-COMP:12419"/>
        <dbReference type="ChEBI" id="CHEBI:15378"/>
        <dbReference type="ChEBI" id="CHEBI:57856"/>
        <dbReference type="ChEBI" id="CHEBI:59789"/>
        <dbReference type="ChEBI" id="CHEBI:90615"/>
        <dbReference type="ChEBI" id="CHEBI:90616"/>
        <dbReference type="EC" id="2.1.1.72"/>
    </reaction>
</comment>
<dbReference type="GO" id="GO:0004519">
    <property type="term" value="F:endonuclease activity"/>
    <property type="evidence" value="ECO:0007669"/>
    <property type="project" value="UniProtKB-KW"/>
</dbReference>
<accession>I3ILY6</accession>
<name>I3ILY6_9BACT</name>
<feature type="domain" description="Type II methyltransferase M.TaqI-like" evidence="6">
    <location>
        <begin position="455"/>
        <end position="652"/>
    </location>
</feature>
<dbReference type="eggNOG" id="COG1002">
    <property type="taxonomic scope" value="Bacteria"/>
</dbReference>
<dbReference type="Pfam" id="PF07669">
    <property type="entry name" value="Eco57I"/>
    <property type="match status" value="1"/>
</dbReference>
<dbReference type="InterPro" id="IPR029063">
    <property type="entry name" value="SAM-dependent_MTases_sf"/>
</dbReference>
<evidence type="ECO:0000256" key="4">
    <source>
        <dbReference type="ARBA" id="ARBA00022691"/>
    </source>
</evidence>
<dbReference type="InterPro" id="IPR002052">
    <property type="entry name" value="DNA_methylase_N6_adenine_CS"/>
</dbReference>
<keyword evidence="7" id="KW-0540">Nuclease</keyword>
<keyword evidence="2 7" id="KW-0489">Methyltransferase</keyword>
<protein>
    <recommendedName>
        <fullName evidence="1">site-specific DNA-methyltransferase (adenine-specific)</fullName>
        <ecNumber evidence="1">2.1.1.72</ecNumber>
    </recommendedName>
</protein>
<dbReference type="PANTHER" id="PTHR33841">
    <property type="entry name" value="DNA METHYLTRANSFERASE YEEA-RELATED"/>
    <property type="match status" value="1"/>
</dbReference>
<dbReference type="SUPFAM" id="SSF53335">
    <property type="entry name" value="S-adenosyl-L-methionine-dependent methyltransferases"/>
    <property type="match status" value="1"/>
</dbReference>
<dbReference type="Gene3D" id="3.40.50.150">
    <property type="entry name" value="Vaccinia Virus protein VP39"/>
    <property type="match status" value="1"/>
</dbReference>
<dbReference type="PRINTS" id="PR00507">
    <property type="entry name" value="N12N6MTFRASE"/>
</dbReference>
<dbReference type="PROSITE" id="PS00092">
    <property type="entry name" value="N6_MTASE"/>
    <property type="match status" value="1"/>
</dbReference>
<evidence type="ECO:0000313" key="8">
    <source>
        <dbReference type="Proteomes" id="UP000002985"/>
    </source>
</evidence>
<organism evidence="7 8">
    <name type="scientific">Candidatus Jettenia caeni</name>
    <dbReference type="NCBI Taxonomy" id="247490"/>
    <lineage>
        <taxon>Bacteria</taxon>
        <taxon>Pseudomonadati</taxon>
        <taxon>Planctomycetota</taxon>
        <taxon>Candidatus Brocadiia</taxon>
        <taxon>Candidatus Brocadiales</taxon>
        <taxon>Candidatus Brocadiaceae</taxon>
        <taxon>Candidatus Jettenia</taxon>
    </lineage>
</organism>
<reference evidence="7 8" key="1">
    <citation type="journal article" date="2012" name="FEBS Lett.">
        <title>Anammox organism KSU-1 expresses a NirK-type copper-containing nitrite reductase instead of a NirS-type with cytochrome cd1.</title>
        <authorList>
            <person name="Hira D."/>
            <person name="Toh H."/>
            <person name="Migita C.T."/>
            <person name="Okubo H."/>
            <person name="Nishiyama T."/>
            <person name="Hattori M."/>
            <person name="Furukawa K."/>
            <person name="Fujii T."/>
        </authorList>
    </citation>
    <scope>NUCLEOTIDE SEQUENCE [LARGE SCALE GENOMIC DNA]</scope>
</reference>
<dbReference type="EMBL" id="BAFH01000003">
    <property type="protein sequence ID" value="GAB62731.1"/>
    <property type="molecule type" value="Genomic_DNA"/>
</dbReference>